<feature type="domain" description="FAD/NAD(P)-binding" evidence="5">
    <location>
        <begin position="3"/>
        <end position="305"/>
    </location>
</feature>
<comment type="caution">
    <text evidence="6">The sequence shown here is derived from an EMBL/GenBank/DDBJ whole genome shotgun (WGS) entry which is preliminary data.</text>
</comment>
<dbReference type="STRING" id="1380566.A0A179FV22"/>
<evidence type="ECO:0000259" key="5">
    <source>
        <dbReference type="Pfam" id="PF07992"/>
    </source>
</evidence>
<sequence length="388" mass="41645">MSTVVILGGSLGGLAVTHRLLKYTLPHEPNLKVILITKVTHPHLPPPIPSSFISQNTHFYWNVASIRAVIPGVLTDDQILQPIEPGLAQYPANSVEFILGEVTSLDASSKTLHVSTAQEPRTVTYNYLVIATGSTSKSPSLPWKASSTHEACLTSLHTTAENIKNASHIVIAGAGATGVELSGEIRFAFPDKTVLLLSADEQLLGGDSIASAAERELVKLGVTIRKEVRVSGAEERGERTVVKLDSGEEIETELYLPTMGFVPNTAYLPDGFLNERRYVDVNEYMGVAATNGDGIWAVGDAVSKPRAGFLITEAQAAGVARNIDLVLRGKEQQVVHGPPLDIFICSTGRSRAAGRFGFVPIPSLAAWIGKGRTLGIDRTKKYVDGSMW</sequence>
<dbReference type="Pfam" id="PF07992">
    <property type="entry name" value="Pyr_redox_2"/>
    <property type="match status" value="1"/>
</dbReference>
<dbReference type="Gene3D" id="3.50.50.100">
    <property type="match status" value="1"/>
</dbReference>
<gene>
    <name evidence="6" type="ORF">VFPPC_05214</name>
</gene>
<reference evidence="6 7" key="1">
    <citation type="journal article" date="2016" name="PLoS Pathog.">
        <title>Biosynthesis of antibiotic leucinostatins in bio-control fungus Purpureocillium lilacinum and their inhibition on phytophthora revealed by genome mining.</title>
        <authorList>
            <person name="Wang G."/>
            <person name="Liu Z."/>
            <person name="Lin R."/>
            <person name="Li E."/>
            <person name="Mao Z."/>
            <person name="Ling J."/>
            <person name="Yang Y."/>
            <person name="Yin W.B."/>
            <person name="Xie B."/>
        </authorList>
    </citation>
    <scope>NUCLEOTIDE SEQUENCE [LARGE SCALE GENOMIC DNA]</scope>
    <source>
        <strain evidence="6">170</strain>
    </source>
</reference>
<dbReference type="PANTHER" id="PTHR43735">
    <property type="entry name" value="APOPTOSIS-INDUCING FACTOR 1"/>
    <property type="match status" value="1"/>
</dbReference>
<dbReference type="GO" id="GO:0050660">
    <property type="term" value="F:flavin adenine dinucleotide binding"/>
    <property type="evidence" value="ECO:0007669"/>
    <property type="project" value="TreeGrafter"/>
</dbReference>
<evidence type="ECO:0000313" key="6">
    <source>
        <dbReference type="EMBL" id="OAQ69088.1"/>
    </source>
</evidence>
<dbReference type="PRINTS" id="PR00368">
    <property type="entry name" value="FADPNR"/>
</dbReference>
<accession>A0A179FV22</accession>
<dbReference type="Proteomes" id="UP000078397">
    <property type="component" value="Unassembled WGS sequence"/>
</dbReference>
<dbReference type="RefSeq" id="XP_018145938.1">
    <property type="nucleotide sequence ID" value="XM_018284444.1"/>
</dbReference>
<keyword evidence="3" id="KW-0274">FAD</keyword>
<protein>
    <submittedName>
        <fullName evidence="6">Disulfide oxidoreductase</fullName>
    </submittedName>
</protein>
<keyword evidence="4" id="KW-0560">Oxidoreductase</keyword>
<dbReference type="OrthoDB" id="202203at2759"/>
<dbReference type="AlphaFoldDB" id="A0A179FV22"/>
<evidence type="ECO:0000313" key="7">
    <source>
        <dbReference type="Proteomes" id="UP000078397"/>
    </source>
</evidence>
<comment type="similarity">
    <text evidence="1">Belongs to the FAD-dependent oxidoreductase family.</text>
</comment>
<dbReference type="PRINTS" id="PR00411">
    <property type="entry name" value="PNDRDTASEI"/>
</dbReference>
<name>A0A179FV22_METCM</name>
<evidence type="ECO:0000256" key="3">
    <source>
        <dbReference type="ARBA" id="ARBA00022827"/>
    </source>
</evidence>
<evidence type="ECO:0000256" key="1">
    <source>
        <dbReference type="ARBA" id="ARBA00006442"/>
    </source>
</evidence>
<dbReference type="KEGG" id="pchm:VFPPC_05214"/>
<keyword evidence="7" id="KW-1185">Reference proteome</keyword>
<organism evidence="6 7">
    <name type="scientific">Pochonia chlamydosporia 170</name>
    <dbReference type="NCBI Taxonomy" id="1380566"/>
    <lineage>
        <taxon>Eukaryota</taxon>
        <taxon>Fungi</taxon>
        <taxon>Dikarya</taxon>
        <taxon>Ascomycota</taxon>
        <taxon>Pezizomycotina</taxon>
        <taxon>Sordariomycetes</taxon>
        <taxon>Hypocreomycetidae</taxon>
        <taxon>Hypocreales</taxon>
        <taxon>Clavicipitaceae</taxon>
        <taxon>Pochonia</taxon>
    </lineage>
</organism>
<dbReference type="SUPFAM" id="SSF51905">
    <property type="entry name" value="FAD/NAD(P)-binding domain"/>
    <property type="match status" value="1"/>
</dbReference>
<dbReference type="InterPro" id="IPR023753">
    <property type="entry name" value="FAD/NAD-binding_dom"/>
</dbReference>
<evidence type="ECO:0000256" key="2">
    <source>
        <dbReference type="ARBA" id="ARBA00022630"/>
    </source>
</evidence>
<dbReference type="EMBL" id="LSBJ02000003">
    <property type="protein sequence ID" value="OAQ69088.1"/>
    <property type="molecule type" value="Genomic_DNA"/>
</dbReference>
<keyword evidence="2" id="KW-0285">Flavoprotein</keyword>
<dbReference type="GO" id="GO:0004174">
    <property type="term" value="F:electron-transferring-flavoprotein dehydrogenase activity"/>
    <property type="evidence" value="ECO:0007669"/>
    <property type="project" value="TreeGrafter"/>
</dbReference>
<evidence type="ECO:0000256" key="4">
    <source>
        <dbReference type="ARBA" id="ARBA00023002"/>
    </source>
</evidence>
<dbReference type="GO" id="GO:0005737">
    <property type="term" value="C:cytoplasm"/>
    <property type="evidence" value="ECO:0007669"/>
    <property type="project" value="TreeGrafter"/>
</dbReference>
<proteinExistence type="inferred from homology"/>
<dbReference type="InterPro" id="IPR036188">
    <property type="entry name" value="FAD/NAD-bd_sf"/>
</dbReference>
<dbReference type="GeneID" id="28848438"/>
<dbReference type="PANTHER" id="PTHR43735:SF3">
    <property type="entry name" value="FERROPTOSIS SUPPRESSOR PROTEIN 1"/>
    <property type="match status" value="1"/>
</dbReference>